<gene>
    <name evidence="6" type="primary">Contig9214.g9857</name>
    <name evidence="6" type="ORF">STYLEM_2595</name>
</gene>
<comment type="subcellular location">
    <subcellularLocation>
        <location evidence="1">Nucleus</location>
        <location evidence="1">Nucleolus</location>
    </subcellularLocation>
</comment>
<evidence type="ECO:0000256" key="1">
    <source>
        <dbReference type="ARBA" id="ARBA00004604"/>
    </source>
</evidence>
<evidence type="ECO:0000313" key="7">
    <source>
        <dbReference type="Proteomes" id="UP000039865"/>
    </source>
</evidence>
<evidence type="ECO:0000313" key="6">
    <source>
        <dbReference type="EMBL" id="CDW73612.1"/>
    </source>
</evidence>
<keyword evidence="7" id="KW-1185">Reference proteome</keyword>
<dbReference type="InterPro" id="IPR006984">
    <property type="entry name" value="Fcf1/UTP23"/>
</dbReference>
<dbReference type="EMBL" id="CCKQ01002513">
    <property type="protein sequence ID" value="CDW73612.1"/>
    <property type="molecule type" value="Genomic_DNA"/>
</dbReference>
<evidence type="ECO:0000256" key="5">
    <source>
        <dbReference type="SAM" id="MobiDB-lite"/>
    </source>
</evidence>
<keyword evidence="3" id="KW-0698">rRNA processing</keyword>
<dbReference type="Gene3D" id="3.40.50.1010">
    <property type="entry name" value="5'-nuclease"/>
    <property type="match status" value="1"/>
</dbReference>
<dbReference type="Proteomes" id="UP000039865">
    <property type="component" value="Unassembled WGS sequence"/>
</dbReference>
<dbReference type="PANTHER" id="PTHR12416">
    <property type="entry name" value="RRNA-PROCESSING PROTEIN UTP23 HOMOLOG"/>
    <property type="match status" value="1"/>
</dbReference>
<reference evidence="6 7" key="1">
    <citation type="submission" date="2014-06" db="EMBL/GenBank/DDBJ databases">
        <authorList>
            <person name="Swart Estienne"/>
        </authorList>
    </citation>
    <scope>NUCLEOTIDE SEQUENCE [LARGE SCALE GENOMIC DNA]</scope>
    <source>
        <strain evidence="6 7">130c</strain>
    </source>
</reference>
<dbReference type="SUPFAM" id="SSF88723">
    <property type="entry name" value="PIN domain-like"/>
    <property type="match status" value="1"/>
</dbReference>
<feature type="compositionally biased region" description="Basic and acidic residues" evidence="5">
    <location>
        <begin position="252"/>
        <end position="263"/>
    </location>
</feature>
<accession>A0A077ZUP1</accession>
<dbReference type="InParanoid" id="A0A077ZUP1"/>
<name>A0A077ZUP1_STYLE</name>
<feature type="region of interest" description="Disordered" evidence="5">
    <location>
        <begin position="222"/>
        <end position="280"/>
    </location>
</feature>
<dbReference type="OMA" id="CCMQALY"/>
<protein>
    <submittedName>
        <fullName evidence="6">Uncharacterized protein</fullName>
    </submittedName>
</protein>
<dbReference type="OrthoDB" id="25675at2759"/>
<feature type="compositionally biased region" description="Basic residues" evidence="5">
    <location>
        <begin position="239"/>
        <end position="251"/>
    </location>
</feature>
<evidence type="ECO:0000256" key="3">
    <source>
        <dbReference type="ARBA" id="ARBA00022552"/>
    </source>
</evidence>
<sequence>MRIKRLKKYKKFVNFYKVVYKFKPPFKILLDGNFFHQAVQNEFNLRENFYKILADTPLTLILMTKCVLREFETLGPSVVGNTLKEAKKIVKESCKHPGGILPPDECIKIFIDKKNEAKHFVCTNDEELRNELRNLGTVPIFFFKHNILVMDSPTEITEEKHRMKEQLKNEPTRQEKVFLKEQQEEIKEFQKQEREREAAKRRLQVKDLYCMGIKTKLALGPNPLSVKRKLGGGSDGSVLKKRRKRSGKRSKSLSEGKRQKLDGDQPSQQQDQVTKIAASI</sequence>
<dbReference type="GO" id="GO:0006364">
    <property type="term" value="P:rRNA processing"/>
    <property type="evidence" value="ECO:0007669"/>
    <property type="project" value="UniProtKB-KW"/>
</dbReference>
<keyword evidence="2" id="KW-0690">Ribosome biogenesis</keyword>
<dbReference type="Pfam" id="PF04900">
    <property type="entry name" value="Fcf1"/>
    <property type="match status" value="1"/>
</dbReference>
<dbReference type="InterPro" id="IPR029060">
    <property type="entry name" value="PIN-like_dom_sf"/>
</dbReference>
<keyword evidence="4" id="KW-0539">Nucleus</keyword>
<dbReference type="AlphaFoldDB" id="A0A077ZUP1"/>
<evidence type="ECO:0000256" key="2">
    <source>
        <dbReference type="ARBA" id="ARBA00022517"/>
    </source>
</evidence>
<dbReference type="GO" id="GO:0032040">
    <property type="term" value="C:small-subunit processome"/>
    <property type="evidence" value="ECO:0007669"/>
    <property type="project" value="InterPro"/>
</dbReference>
<dbReference type="CDD" id="cd08553">
    <property type="entry name" value="PIN_Fcf1-like"/>
    <property type="match status" value="1"/>
</dbReference>
<proteinExistence type="predicted"/>
<organism evidence="6 7">
    <name type="scientific">Stylonychia lemnae</name>
    <name type="common">Ciliate</name>
    <dbReference type="NCBI Taxonomy" id="5949"/>
    <lineage>
        <taxon>Eukaryota</taxon>
        <taxon>Sar</taxon>
        <taxon>Alveolata</taxon>
        <taxon>Ciliophora</taxon>
        <taxon>Intramacronucleata</taxon>
        <taxon>Spirotrichea</taxon>
        <taxon>Stichotrichia</taxon>
        <taxon>Sporadotrichida</taxon>
        <taxon>Oxytrichidae</taxon>
        <taxon>Stylonychinae</taxon>
        <taxon>Stylonychia</taxon>
    </lineage>
</organism>
<evidence type="ECO:0000256" key="4">
    <source>
        <dbReference type="ARBA" id="ARBA00023242"/>
    </source>
</evidence>